<feature type="compositionally biased region" description="Polar residues" evidence="1">
    <location>
        <begin position="234"/>
        <end position="244"/>
    </location>
</feature>
<evidence type="ECO:0000256" key="1">
    <source>
        <dbReference type="SAM" id="MobiDB-lite"/>
    </source>
</evidence>
<accession>M7BE36</accession>
<proteinExistence type="predicted"/>
<keyword evidence="2" id="KW-0131">Cell cycle</keyword>
<organism evidence="2 3">
    <name type="scientific">Chelonia mydas</name>
    <name type="common">Green sea-turtle</name>
    <name type="synonym">Chelonia agassizi</name>
    <dbReference type="NCBI Taxonomy" id="8469"/>
    <lineage>
        <taxon>Eukaryota</taxon>
        <taxon>Metazoa</taxon>
        <taxon>Chordata</taxon>
        <taxon>Craniata</taxon>
        <taxon>Vertebrata</taxon>
        <taxon>Euteleostomi</taxon>
        <taxon>Archelosauria</taxon>
        <taxon>Testudinata</taxon>
        <taxon>Testudines</taxon>
        <taxon>Cryptodira</taxon>
        <taxon>Durocryptodira</taxon>
        <taxon>Americhelydia</taxon>
        <taxon>Chelonioidea</taxon>
        <taxon>Cheloniidae</taxon>
        <taxon>Chelonia</taxon>
    </lineage>
</organism>
<dbReference type="PANTHER" id="PTHR34756:SF1">
    <property type="entry name" value="CELL DIVISION CYCLE-ASSOCIATED PROTEIN 3"/>
    <property type="match status" value="1"/>
</dbReference>
<keyword evidence="3" id="KW-1185">Reference proteome</keyword>
<dbReference type="AlphaFoldDB" id="M7BE36"/>
<feature type="compositionally biased region" description="Acidic residues" evidence="1">
    <location>
        <begin position="129"/>
        <end position="139"/>
    </location>
</feature>
<reference evidence="3" key="1">
    <citation type="journal article" date="2013" name="Nat. Genet.">
        <title>The draft genomes of soft-shell turtle and green sea turtle yield insights into the development and evolution of the turtle-specific body plan.</title>
        <authorList>
            <person name="Wang Z."/>
            <person name="Pascual-Anaya J."/>
            <person name="Zadissa A."/>
            <person name="Li W."/>
            <person name="Niimura Y."/>
            <person name="Huang Z."/>
            <person name="Li C."/>
            <person name="White S."/>
            <person name="Xiong Z."/>
            <person name="Fang D."/>
            <person name="Wang B."/>
            <person name="Ming Y."/>
            <person name="Chen Y."/>
            <person name="Zheng Y."/>
            <person name="Kuraku S."/>
            <person name="Pignatelli M."/>
            <person name="Herrero J."/>
            <person name="Beal K."/>
            <person name="Nozawa M."/>
            <person name="Li Q."/>
            <person name="Wang J."/>
            <person name="Zhang H."/>
            <person name="Yu L."/>
            <person name="Shigenobu S."/>
            <person name="Wang J."/>
            <person name="Liu J."/>
            <person name="Flicek P."/>
            <person name="Searle S."/>
            <person name="Wang J."/>
            <person name="Kuratani S."/>
            <person name="Yin Y."/>
            <person name="Aken B."/>
            <person name="Zhang G."/>
            <person name="Irie N."/>
        </authorList>
    </citation>
    <scope>NUCLEOTIDE SEQUENCE [LARGE SCALE GENOMIC DNA]</scope>
</reference>
<dbReference type="PANTHER" id="PTHR34756">
    <property type="entry name" value="CELL DIVISION CYCLE-ASSOCIATED PROTEIN 3"/>
    <property type="match status" value="1"/>
</dbReference>
<dbReference type="STRING" id="8469.M7BE36"/>
<dbReference type="EMBL" id="KB579109">
    <property type="protein sequence ID" value="EMP26487.1"/>
    <property type="molecule type" value="Genomic_DNA"/>
</dbReference>
<feature type="region of interest" description="Disordered" evidence="1">
    <location>
        <begin position="31"/>
        <end position="103"/>
    </location>
</feature>
<feature type="compositionally biased region" description="Basic and acidic residues" evidence="1">
    <location>
        <begin position="160"/>
        <end position="171"/>
    </location>
</feature>
<dbReference type="eggNOG" id="ENOG502S7V2">
    <property type="taxonomic scope" value="Eukaryota"/>
</dbReference>
<keyword evidence="2" id="KW-0132">Cell division</keyword>
<dbReference type="InterPro" id="IPR038832">
    <property type="entry name" value="CDCA3"/>
</dbReference>
<feature type="region of interest" description="Disordered" evidence="1">
    <location>
        <begin position="128"/>
        <end position="255"/>
    </location>
</feature>
<evidence type="ECO:0000313" key="3">
    <source>
        <dbReference type="Proteomes" id="UP000031443"/>
    </source>
</evidence>
<sequence>MCASGGSQLKADSGVEDSPLLLPAAMGAAESFPATPTSKPFLNKHLAHVSDPRSPTPGILRTPIEVESSPQRSPLAEPKEAVTAAEQSQSWDPRSPTLGISRTPMKAVMADTINCLVKQLSEAFGAETMEQESLLEEPLDQGPNLGAACAPEEETNGKNPRGEGSARDASQEKIPMWGEEKQPPSNTCAQPVMRPAHFTDPPRTSGGKPTRRKASNKVLAASGGTGRSPLSILQDDNSPSTLTPRQGKRHPSLSENLREWKEVAADPGCSLKSGGRAWNDLNKENQHCRLVEN</sequence>
<name>M7BE36_CHEMY</name>
<dbReference type="GO" id="GO:0051301">
    <property type="term" value="P:cell division"/>
    <property type="evidence" value="ECO:0007669"/>
    <property type="project" value="UniProtKB-KW"/>
</dbReference>
<evidence type="ECO:0000313" key="2">
    <source>
        <dbReference type="EMBL" id="EMP26487.1"/>
    </source>
</evidence>
<protein>
    <submittedName>
        <fullName evidence="2">Cell division cycle-associated protein 3</fullName>
    </submittedName>
</protein>
<dbReference type="Proteomes" id="UP000031443">
    <property type="component" value="Unassembled WGS sequence"/>
</dbReference>
<gene>
    <name evidence="2" type="ORF">UY3_16431</name>
</gene>